<evidence type="ECO:0000256" key="3">
    <source>
        <dbReference type="ARBA" id="ARBA00022692"/>
    </source>
</evidence>
<accession>A0A9R1UB40</accession>
<dbReference type="Pfam" id="PF08395">
    <property type="entry name" value="7tm_7"/>
    <property type="match status" value="1"/>
</dbReference>
<keyword evidence="5 8" id="KW-0472">Membrane</keyword>
<proteinExistence type="predicted"/>
<keyword evidence="4 8" id="KW-1133">Transmembrane helix</keyword>
<dbReference type="GeneID" id="105273224"/>
<dbReference type="KEGG" id="fas:105273224"/>
<evidence type="ECO:0000256" key="6">
    <source>
        <dbReference type="ARBA" id="ARBA00023170"/>
    </source>
</evidence>
<dbReference type="PANTHER" id="PTHR21143:SF133">
    <property type="entry name" value="GUSTATORY AND PHEROMONE RECEPTOR 32A-RELATED"/>
    <property type="match status" value="1"/>
</dbReference>
<evidence type="ECO:0000256" key="5">
    <source>
        <dbReference type="ARBA" id="ARBA00023136"/>
    </source>
</evidence>
<keyword evidence="3 8" id="KW-0812">Transmembrane</keyword>
<sequence>MGNTSAFIIIISSMIYNLEYVNLGNHLREFDINPTERPLENLRRLRAVRNLLWKTTYGFSKCLSLPILFAVANLCFDAIIGVYYSIARVLNSPDPELSLEAVNGFFWASVQICPIVFLSIAVKRLITEISETSFAIYRIYAIFSEDGECSENENVMCWIQEFSLELFHKQIPFTAYGLFPLDCTLLFSVISTLVTYEIIAVQFKSTDSEELTPNISRIISPESS</sequence>
<dbReference type="GO" id="GO:0050909">
    <property type="term" value="P:sensory perception of taste"/>
    <property type="evidence" value="ECO:0007669"/>
    <property type="project" value="InterPro"/>
</dbReference>
<evidence type="ECO:0000256" key="8">
    <source>
        <dbReference type="SAM" id="Phobius"/>
    </source>
</evidence>
<dbReference type="Proteomes" id="UP000694866">
    <property type="component" value="Unplaced"/>
</dbReference>
<evidence type="ECO:0000256" key="4">
    <source>
        <dbReference type="ARBA" id="ARBA00022989"/>
    </source>
</evidence>
<name>A0A9R1UB40_9HYME</name>
<keyword evidence="7" id="KW-0807">Transducer</keyword>
<dbReference type="GO" id="GO:0030425">
    <property type="term" value="C:dendrite"/>
    <property type="evidence" value="ECO:0007669"/>
    <property type="project" value="TreeGrafter"/>
</dbReference>
<dbReference type="OrthoDB" id="6366728at2759"/>
<feature type="transmembrane region" description="Helical" evidence="8">
    <location>
        <begin position="63"/>
        <end position="84"/>
    </location>
</feature>
<evidence type="ECO:0000313" key="10">
    <source>
        <dbReference type="RefSeq" id="XP_011313831.1"/>
    </source>
</evidence>
<organism evidence="9 10">
    <name type="scientific">Fopius arisanus</name>
    <dbReference type="NCBI Taxonomy" id="64838"/>
    <lineage>
        <taxon>Eukaryota</taxon>
        <taxon>Metazoa</taxon>
        <taxon>Ecdysozoa</taxon>
        <taxon>Arthropoda</taxon>
        <taxon>Hexapoda</taxon>
        <taxon>Insecta</taxon>
        <taxon>Pterygota</taxon>
        <taxon>Neoptera</taxon>
        <taxon>Endopterygota</taxon>
        <taxon>Hymenoptera</taxon>
        <taxon>Apocrita</taxon>
        <taxon>Ichneumonoidea</taxon>
        <taxon>Braconidae</taxon>
        <taxon>Opiinae</taxon>
        <taxon>Fopius</taxon>
    </lineage>
</organism>
<dbReference type="PANTHER" id="PTHR21143">
    <property type="entry name" value="INVERTEBRATE GUSTATORY RECEPTOR"/>
    <property type="match status" value="1"/>
</dbReference>
<evidence type="ECO:0000313" key="9">
    <source>
        <dbReference type="Proteomes" id="UP000694866"/>
    </source>
</evidence>
<evidence type="ECO:0000256" key="2">
    <source>
        <dbReference type="ARBA" id="ARBA00022475"/>
    </source>
</evidence>
<dbReference type="RefSeq" id="XP_011313831.1">
    <property type="nucleotide sequence ID" value="XM_011315529.1"/>
</dbReference>
<protein>
    <submittedName>
        <fullName evidence="10">Gustatory receptor 2a</fullName>
    </submittedName>
</protein>
<dbReference type="GO" id="GO:0043025">
    <property type="term" value="C:neuronal cell body"/>
    <property type="evidence" value="ECO:0007669"/>
    <property type="project" value="TreeGrafter"/>
</dbReference>
<feature type="transmembrane region" description="Helical" evidence="8">
    <location>
        <begin position="104"/>
        <end position="122"/>
    </location>
</feature>
<evidence type="ECO:0000256" key="1">
    <source>
        <dbReference type="ARBA" id="ARBA00004651"/>
    </source>
</evidence>
<gene>
    <name evidence="10" type="primary">LOC105273224</name>
</gene>
<dbReference type="GO" id="GO:0005886">
    <property type="term" value="C:plasma membrane"/>
    <property type="evidence" value="ECO:0007669"/>
    <property type="project" value="UniProtKB-SubCell"/>
</dbReference>
<comment type="subcellular location">
    <subcellularLocation>
        <location evidence="1">Cell membrane</location>
        <topology evidence="1">Multi-pass membrane protein</topology>
    </subcellularLocation>
</comment>
<keyword evidence="9" id="KW-1185">Reference proteome</keyword>
<dbReference type="GO" id="GO:0007165">
    <property type="term" value="P:signal transduction"/>
    <property type="evidence" value="ECO:0007669"/>
    <property type="project" value="UniProtKB-KW"/>
</dbReference>
<dbReference type="GO" id="GO:0007635">
    <property type="term" value="P:chemosensory behavior"/>
    <property type="evidence" value="ECO:0007669"/>
    <property type="project" value="TreeGrafter"/>
</dbReference>
<dbReference type="GO" id="GO:0008049">
    <property type="term" value="P:male courtship behavior"/>
    <property type="evidence" value="ECO:0007669"/>
    <property type="project" value="TreeGrafter"/>
</dbReference>
<dbReference type="InterPro" id="IPR013604">
    <property type="entry name" value="7TM_chemorcpt"/>
</dbReference>
<dbReference type="AlphaFoldDB" id="A0A9R1UB40"/>
<reference evidence="10" key="1">
    <citation type="submission" date="2025-08" db="UniProtKB">
        <authorList>
            <consortium name="RefSeq"/>
        </authorList>
    </citation>
    <scope>IDENTIFICATION</scope>
    <source>
        <strain evidence="10">USDA-PBARC FA_bdor</strain>
        <tissue evidence="10">Whole organism</tissue>
    </source>
</reference>
<evidence type="ECO:0000256" key="7">
    <source>
        <dbReference type="ARBA" id="ARBA00023224"/>
    </source>
</evidence>
<dbReference type="GO" id="GO:0030424">
    <property type="term" value="C:axon"/>
    <property type="evidence" value="ECO:0007669"/>
    <property type="project" value="TreeGrafter"/>
</dbReference>
<keyword evidence="2" id="KW-1003">Cell membrane</keyword>
<keyword evidence="6 10" id="KW-0675">Receptor</keyword>